<dbReference type="InterPro" id="IPR029021">
    <property type="entry name" value="Prot-tyrosine_phosphatase-like"/>
</dbReference>
<gene>
    <name evidence="2" type="primary">iphP</name>
    <name evidence="2" type="ORF">BN1050_01461</name>
</gene>
<proteinExistence type="inferred from homology"/>
<dbReference type="PANTHER" id="PTHR31126:SF1">
    <property type="entry name" value="TYROSINE SPECIFIC PROTEIN PHOSPHATASES DOMAIN-CONTAINING PROTEIN"/>
    <property type="match status" value="1"/>
</dbReference>
<sequence length="250" mass="28278">MTIQFDGVPNFRDMGGYATNDGRQVKRGLFYRSAALGKMTPADKAKFSALGIKTIFDYRDDEEASKNPDPAFEDVTNIRIPAKLNTLAQMPTNEKTPTSFYKRVTPAMFTELYSQMAFDNPSFQQLMKVAQNPTQLGLLHHCAIGKDRTGIGGAMILLALDVPRETIFEDYLKTNALLQATVEQMATKVRETSDEMEMAQFYALMQAREDYLQAVFDGIDTRYSNVNDFLAEQFALTPEKRKNMQQFALE</sequence>
<reference evidence="2" key="1">
    <citation type="submission" date="2014-07" db="EMBL/GenBank/DDBJ databases">
        <authorList>
            <person name="Urmite Genomes Urmite Genomes"/>
        </authorList>
    </citation>
    <scope>NUCLEOTIDE SEQUENCE</scope>
    <source>
        <strain evidence="2">13S34_air</strain>
    </source>
</reference>
<evidence type="ECO:0000256" key="1">
    <source>
        <dbReference type="ARBA" id="ARBA00009580"/>
    </source>
</evidence>
<name>A0A078MAD7_9BACL</name>
<organism evidence="2">
    <name type="scientific">Metalysinibacillus saudimassiliensis</name>
    <dbReference type="NCBI Taxonomy" id="1461583"/>
    <lineage>
        <taxon>Bacteria</taxon>
        <taxon>Bacillati</taxon>
        <taxon>Bacillota</taxon>
        <taxon>Bacilli</taxon>
        <taxon>Bacillales</taxon>
        <taxon>Caryophanaceae</taxon>
        <taxon>Metalysinibacillus</taxon>
    </lineage>
</organism>
<dbReference type="HOGENOM" id="CLU_057546_0_0_9"/>
<dbReference type="EMBL" id="LN483075">
    <property type="protein sequence ID" value="CEA03164.1"/>
    <property type="molecule type" value="Genomic_DNA"/>
</dbReference>
<protein>
    <submittedName>
        <fullName evidence="2">Tyrosine-protein phosphatase</fullName>
    </submittedName>
</protein>
<dbReference type="AlphaFoldDB" id="A0A078MAD7"/>
<dbReference type="SUPFAM" id="SSF52799">
    <property type="entry name" value="(Phosphotyrosine protein) phosphatases II"/>
    <property type="match status" value="1"/>
</dbReference>
<dbReference type="GO" id="GO:0004721">
    <property type="term" value="F:phosphoprotein phosphatase activity"/>
    <property type="evidence" value="ECO:0007669"/>
    <property type="project" value="InterPro"/>
</dbReference>
<dbReference type="Gene3D" id="3.90.190.10">
    <property type="entry name" value="Protein tyrosine phosphatase superfamily"/>
    <property type="match status" value="1"/>
</dbReference>
<dbReference type="PANTHER" id="PTHR31126">
    <property type="entry name" value="TYROSINE-PROTEIN PHOSPHATASE"/>
    <property type="match status" value="1"/>
</dbReference>
<dbReference type="Pfam" id="PF13350">
    <property type="entry name" value="Y_phosphatase3"/>
    <property type="match status" value="1"/>
</dbReference>
<dbReference type="PATRIC" id="fig|1461583.4.peg.1417"/>
<dbReference type="InterPro" id="IPR026893">
    <property type="entry name" value="Tyr/Ser_Pase_IphP-type"/>
</dbReference>
<evidence type="ECO:0000313" key="2">
    <source>
        <dbReference type="EMBL" id="CEA03164.1"/>
    </source>
</evidence>
<comment type="similarity">
    <text evidence="1">Belongs to the protein-tyrosine phosphatase family.</text>
</comment>
<accession>A0A078MAD7</accession>